<evidence type="ECO:0000313" key="1">
    <source>
        <dbReference type="EMBL" id="ASK60735.1"/>
    </source>
</evidence>
<dbReference type="OrthoDB" id="1797983at2"/>
<accession>A0A220TYA3</accession>
<evidence type="ECO:0000313" key="2">
    <source>
        <dbReference type="Proteomes" id="UP000198312"/>
    </source>
</evidence>
<dbReference type="KEGG" id="vil:CFK37_00185"/>
<keyword evidence="2" id="KW-1185">Reference proteome</keyword>
<gene>
    <name evidence="1" type="ORF">CFK37_00185</name>
</gene>
<name>A0A220TYA3_9BACI</name>
<dbReference type="EMBL" id="CP022315">
    <property type="protein sequence ID" value="ASK60735.1"/>
    <property type="molecule type" value="Genomic_DNA"/>
</dbReference>
<dbReference type="RefSeq" id="WP_089060012.1">
    <property type="nucleotide sequence ID" value="NZ_CP022315.1"/>
</dbReference>
<reference evidence="1 2" key="1">
    <citation type="submission" date="2017-07" db="EMBL/GenBank/DDBJ databases">
        <title>Virgibacillus sp. LM2416.</title>
        <authorList>
            <person name="Tak E.J."/>
            <person name="Bae J.-W."/>
        </authorList>
    </citation>
    <scope>NUCLEOTIDE SEQUENCE [LARGE SCALE GENOMIC DNA]</scope>
    <source>
        <strain evidence="1 2">LM2416</strain>
    </source>
</reference>
<sequence>MKKIMISVFFIIVLALIIVPFTNLTLPDPVAVTVTTEAGETEIPVEVGRYCAEGFITGHCTFPDKNKGELSSKAVDVAPGSTITFEFALKPDDFQLIREDANGNEESRRSYMDDEKREIEVPKQSGIHTYSIEGEWGERNRSAHYTFSIRVGDEGGVGGTCPRCP</sequence>
<dbReference type="AlphaFoldDB" id="A0A220TYA3"/>
<proteinExistence type="predicted"/>
<dbReference type="Proteomes" id="UP000198312">
    <property type="component" value="Chromosome"/>
</dbReference>
<protein>
    <submittedName>
        <fullName evidence="1">Uncharacterized protein</fullName>
    </submittedName>
</protein>
<organism evidence="1 2">
    <name type="scientific">Virgibacillus phasianinus</name>
    <dbReference type="NCBI Taxonomy" id="2017483"/>
    <lineage>
        <taxon>Bacteria</taxon>
        <taxon>Bacillati</taxon>
        <taxon>Bacillota</taxon>
        <taxon>Bacilli</taxon>
        <taxon>Bacillales</taxon>
        <taxon>Bacillaceae</taxon>
        <taxon>Virgibacillus</taxon>
    </lineage>
</organism>